<evidence type="ECO:0000313" key="5">
    <source>
        <dbReference type="Proteomes" id="UP000199137"/>
    </source>
</evidence>
<dbReference type="InterPro" id="IPR015854">
    <property type="entry name" value="ABC_transpr_LolD-like"/>
</dbReference>
<dbReference type="GO" id="GO:0022857">
    <property type="term" value="F:transmembrane transporter activity"/>
    <property type="evidence" value="ECO:0007669"/>
    <property type="project" value="TreeGrafter"/>
</dbReference>
<reference evidence="4 5" key="1">
    <citation type="submission" date="2016-10" db="EMBL/GenBank/DDBJ databases">
        <authorList>
            <person name="de Groot N.N."/>
        </authorList>
    </citation>
    <scope>NUCLEOTIDE SEQUENCE [LARGE SCALE GENOMIC DNA]</scope>
    <source>
        <strain evidence="4 5">DSM 44637</strain>
    </source>
</reference>
<name>A0A1I6BEK7_9PSEU</name>
<dbReference type="STRING" id="112413.SAMN05421854_12611"/>
<feature type="domain" description="ABC transporter" evidence="3">
    <location>
        <begin position="6"/>
        <end position="231"/>
    </location>
</feature>
<dbReference type="Pfam" id="PF00005">
    <property type="entry name" value="ABC_tran"/>
    <property type="match status" value="2"/>
</dbReference>
<dbReference type="PANTHER" id="PTHR24220">
    <property type="entry name" value="IMPORT ATP-BINDING PROTEIN"/>
    <property type="match status" value="1"/>
</dbReference>
<keyword evidence="1" id="KW-0547">Nucleotide-binding</keyword>
<feature type="domain" description="ABC transporter" evidence="3">
    <location>
        <begin position="231"/>
        <end position="450"/>
    </location>
</feature>
<evidence type="ECO:0000256" key="1">
    <source>
        <dbReference type="ARBA" id="ARBA00022741"/>
    </source>
</evidence>
<evidence type="ECO:0000313" key="4">
    <source>
        <dbReference type="EMBL" id="SFQ79217.1"/>
    </source>
</evidence>
<evidence type="ECO:0000259" key="3">
    <source>
        <dbReference type="PROSITE" id="PS50893"/>
    </source>
</evidence>
<dbReference type="EMBL" id="FOWC01000026">
    <property type="protein sequence ID" value="SFQ79217.1"/>
    <property type="molecule type" value="Genomic_DNA"/>
</dbReference>
<dbReference type="SMART" id="SM00382">
    <property type="entry name" value="AAA"/>
    <property type="match status" value="2"/>
</dbReference>
<gene>
    <name evidence="4" type="ORF">SAMN05421854_12611</name>
</gene>
<dbReference type="Proteomes" id="UP000199137">
    <property type="component" value="Unassembled WGS sequence"/>
</dbReference>
<proteinExistence type="predicted"/>
<dbReference type="PROSITE" id="PS50893">
    <property type="entry name" value="ABC_TRANSPORTER_2"/>
    <property type="match status" value="2"/>
</dbReference>
<dbReference type="GO" id="GO:0016887">
    <property type="term" value="F:ATP hydrolysis activity"/>
    <property type="evidence" value="ECO:0007669"/>
    <property type="project" value="InterPro"/>
</dbReference>
<protein>
    <submittedName>
        <fullName evidence="4">Peptide/nickel transport system ATP-binding protein</fullName>
    </submittedName>
</protein>
<dbReference type="Gene3D" id="3.40.50.300">
    <property type="entry name" value="P-loop containing nucleotide triphosphate hydrolases"/>
    <property type="match status" value="2"/>
</dbReference>
<dbReference type="PANTHER" id="PTHR24220:SF685">
    <property type="entry name" value="ABC TRANSPORTER RELATED"/>
    <property type="match status" value="1"/>
</dbReference>
<dbReference type="RefSeq" id="WP_167545676.1">
    <property type="nucleotide sequence ID" value="NZ_FOWC01000026.1"/>
</dbReference>
<dbReference type="InterPro" id="IPR003439">
    <property type="entry name" value="ABC_transporter-like_ATP-bd"/>
</dbReference>
<keyword evidence="2 4" id="KW-0067">ATP-binding</keyword>
<dbReference type="PROSITE" id="PS00211">
    <property type="entry name" value="ABC_TRANSPORTER_1"/>
    <property type="match status" value="2"/>
</dbReference>
<dbReference type="AlphaFoldDB" id="A0A1I6BEK7"/>
<dbReference type="GO" id="GO:0005524">
    <property type="term" value="F:ATP binding"/>
    <property type="evidence" value="ECO:0007669"/>
    <property type="project" value="UniProtKB-KW"/>
</dbReference>
<accession>A0A1I6BEK7</accession>
<sequence>MAEPVISIRGLTAHAGETPLLHDVSLSVSAGEIVTLSGPSGVGKTTVAMAAAGLERPGVTVRAEVVAPGKVGYLPQQAAETLNPARRVGHALGELVGLDAGRLSREQRRERVAEVLRLVAFEAADGLLRRYPFEFSGGQRTRLALAQVLATRPGALVLDEPTTGLDAVSKAGLLRQLRALADAGAALLVVTHDPDVAATRTLRLRDGTLTDEPPPTAMPLPRTVERGARVAELRGVSVHYGRMEVLRDVDLSLFAGETVGVVGPSGAGKTSLARCLAGLAPVRGEVFADGKPVPLLRKRTARQTAYVQYVWQEAASSFDPRRTVLDQVAATAVRLRGLRPADATGEAGEVLIGLGLTEAQAGRRPAGLSGGQLQRAALARALLAEPRVLICDEVTTGLDAELAVRVLDCLDAYQRRTSAALLLISHDTRALAARADRIVAVERGRVVDSG</sequence>
<dbReference type="InterPro" id="IPR017871">
    <property type="entry name" value="ABC_transporter-like_CS"/>
</dbReference>
<dbReference type="GO" id="GO:0005886">
    <property type="term" value="C:plasma membrane"/>
    <property type="evidence" value="ECO:0007669"/>
    <property type="project" value="TreeGrafter"/>
</dbReference>
<dbReference type="SUPFAM" id="SSF52540">
    <property type="entry name" value="P-loop containing nucleoside triphosphate hydrolases"/>
    <property type="match status" value="2"/>
</dbReference>
<dbReference type="InterPro" id="IPR003593">
    <property type="entry name" value="AAA+_ATPase"/>
</dbReference>
<dbReference type="InterPro" id="IPR027417">
    <property type="entry name" value="P-loop_NTPase"/>
</dbReference>
<evidence type="ECO:0000256" key="2">
    <source>
        <dbReference type="ARBA" id="ARBA00022840"/>
    </source>
</evidence>
<organism evidence="4 5">
    <name type="scientific">Amycolatopsis rubida</name>
    <dbReference type="NCBI Taxonomy" id="112413"/>
    <lineage>
        <taxon>Bacteria</taxon>
        <taxon>Bacillati</taxon>
        <taxon>Actinomycetota</taxon>
        <taxon>Actinomycetes</taxon>
        <taxon>Pseudonocardiales</taxon>
        <taxon>Pseudonocardiaceae</taxon>
        <taxon>Amycolatopsis</taxon>
    </lineage>
</organism>